<dbReference type="AlphaFoldDB" id="A0A9W9HRI0"/>
<dbReference type="GO" id="GO:0072330">
    <property type="term" value="P:monocarboxylic acid biosynthetic process"/>
    <property type="evidence" value="ECO:0007669"/>
    <property type="project" value="UniProtKB-ARBA"/>
</dbReference>
<dbReference type="RefSeq" id="XP_056539788.1">
    <property type="nucleotide sequence ID" value="XM_056692082.1"/>
</dbReference>
<dbReference type="InterPro" id="IPR002018">
    <property type="entry name" value="CarbesteraseB"/>
</dbReference>
<dbReference type="InterPro" id="IPR029058">
    <property type="entry name" value="AB_hydrolase_fold"/>
</dbReference>
<dbReference type="GO" id="GO:0016787">
    <property type="term" value="F:hydrolase activity"/>
    <property type="evidence" value="ECO:0007669"/>
    <property type="project" value="UniProtKB-KW"/>
</dbReference>
<feature type="signal peptide" evidence="4">
    <location>
        <begin position="1"/>
        <end position="16"/>
    </location>
</feature>
<organism evidence="7 8">
    <name type="scientific">Penicillium canariense</name>
    <dbReference type="NCBI Taxonomy" id="189055"/>
    <lineage>
        <taxon>Eukaryota</taxon>
        <taxon>Fungi</taxon>
        <taxon>Dikarya</taxon>
        <taxon>Ascomycota</taxon>
        <taxon>Pezizomycotina</taxon>
        <taxon>Eurotiomycetes</taxon>
        <taxon>Eurotiomycetidae</taxon>
        <taxon>Eurotiales</taxon>
        <taxon>Aspergillaceae</taxon>
        <taxon>Penicillium</taxon>
    </lineage>
</organism>
<evidence type="ECO:0000256" key="4">
    <source>
        <dbReference type="RuleBase" id="RU361235"/>
    </source>
</evidence>
<dbReference type="InterPro" id="IPR002168">
    <property type="entry name" value="Lipase_GDXG_HIS_AS"/>
</dbReference>
<sequence length="539" mass="58876">MHVLWLVPFTTACALATVVDLGYTLHNSTVVNAIDGFAYLNFSNIRYAAAPTGAHRFQLPQPPKVDRSVQNGLPDVICPQAQPAWMNTAFEVLSGGTPTGADWGNFTASDIPPADPRTSEDCLFLDLLVPETTFSNKDTGKKSPVLLFIHGGGFVEGSKAAYGYGDGLLESDFLKNHGDIIYISINYRLGLFRFALQWVQQYVHLFGGDPDNVTIMGESAGGGSIMNHITAYDGKDSEKLFSKAIVQSPWSLYTPKITQEEVLKSVLSTANVTTVEDLRKISSDSLQTANALVVGNARPYATFAFGPVVDGSFVTDLPSRLLADGKFRSSVKLMTGHNSDEGIFFASPYIKTNDDYKSYLAALFRTLSPSQIGTVSEQLYPAKFDGSFGYTDELGRVSLTLADATIVCNARYLDEAIHESYAYEFSVPPGIHSADLPYTFHDSMSGVGVNVSLAELMQAYFTEFSTTGSPDGPGLPPFPKDADWMVQNFNSTNFGPMKDPASAKRCAWWQMALGDERERERESCKPGNSFRPRGSSWRP</sequence>
<comment type="similarity">
    <text evidence="2">Belongs to the 'GDXG' lipolytic enzyme family.</text>
</comment>
<name>A0A9W9HRI0_9EURO</name>
<reference evidence="7" key="1">
    <citation type="submission" date="2022-11" db="EMBL/GenBank/DDBJ databases">
        <authorList>
            <person name="Petersen C."/>
        </authorList>
    </citation>
    <scope>NUCLEOTIDE SEQUENCE</scope>
    <source>
        <strain evidence="7">IBT 26290</strain>
    </source>
</reference>
<protein>
    <recommendedName>
        <fullName evidence="4">Carboxylic ester hydrolase</fullName>
        <ecNumber evidence="4">3.1.1.-</ecNumber>
    </recommendedName>
</protein>
<keyword evidence="4" id="KW-0732">Signal</keyword>
<accession>A0A9W9HRI0</accession>
<dbReference type="PANTHER" id="PTHR11559">
    <property type="entry name" value="CARBOXYLESTERASE"/>
    <property type="match status" value="1"/>
</dbReference>
<dbReference type="InterPro" id="IPR019819">
    <property type="entry name" value="Carboxylesterase_B_CS"/>
</dbReference>
<feature type="region of interest" description="Disordered" evidence="5">
    <location>
        <begin position="515"/>
        <end position="539"/>
    </location>
</feature>
<evidence type="ECO:0000313" key="8">
    <source>
        <dbReference type="Proteomes" id="UP001149163"/>
    </source>
</evidence>
<reference evidence="7" key="2">
    <citation type="journal article" date="2023" name="IMA Fungus">
        <title>Comparative genomic study of the Penicillium genus elucidates a diverse pangenome and 15 lateral gene transfer events.</title>
        <authorList>
            <person name="Petersen C."/>
            <person name="Sorensen T."/>
            <person name="Nielsen M.R."/>
            <person name="Sondergaard T.E."/>
            <person name="Sorensen J.L."/>
            <person name="Fitzpatrick D.A."/>
            <person name="Frisvad J.C."/>
            <person name="Nielsen K.L."/>
        </authorList>
    </citation>
    <scope>NUCLEOTIDE SEQUENCE</scope>
    <source>
        <strain evidence="7">IBT 26290</strain>
    </source>
</reference>
<evidence type="ECO:0000259" key="6">
    <source>
        <dbReference type="Pfam" id="PF00135"/>
    </source>
</evidence>
<evidence type="ECO:0000256" key="2">
    <source>
        <dbReference type="ARBA" id="ARBA00010515"/>
    </source>
</evidence>
<comment type="similarity">
    <text evidence="1 4">Belongs to the type-B carboxylesterase/lipase family.</text>
</comment>
<dbReference type="OrthoDB" id="408631at2759"/>
<dbReference type="InterPro" id="IPR019826">
    <property type="entry name" value="Carboxylesterase_B_AS"/>
</dbReference>
<dbReference type="GeneID" id="81431258"/>
<feature type="compositionally biased region" description="Basic and acidic residues" evidence="5">
    <location>
        <begin position="515"/>
        <end position="524"/>
    </location>
</feature>
<dbReference type="EC" id="3.1.1.-" evidence="4"/>
<dbReference type="GO" id="GO:0017000">
    <property type="term" value="P:antibiotic biosynthetic process"/>
    <property type="evidence" value="ECO:0007669"/>
    <property type="project" value="UniProtKB-ARBA"/>
</dbReference>
<comment type="caution">
    <text evidence="7">The sequence shown here is derived from an EMBL/GenBank/DDBJ whole genome shotgun (WGS) entry which is preliminary data.</text>
</comment>
<keyword evidence="8" id="KW-1185">Reference proteome</keyword>
<dbReference type="Gene3D" id="3.40.50.1820">
    <property type="entry name" value="alpha/beta hydrolase"/>
    <property type="match status" value="1"/>
</dbReference>
<gene>
    <name evidence="7" type="ORF">N7482_009958</name>
</gene>
<evidence type="ECO:0000256" key="3">
    <source>
        <dbReference type="ARBA" id="ARBA00022801"/>
    </source>
</evidence>
<feature type="domain" description="Carboxylesterase type B" evidence="6">
    <location>
        <begin position="194"/>
        <end position="508"/>
    </location>
</feature>
<evidence type="ECO:0000256" key="1">
    <source>
        <dbReference type="ARBA" id="ARBA00005964"/>
    </source>
</evidence>
<dbReference type="PROSITE" id="PS00122">
    <property type="entry name" value="CARBOXYLESTERASE_B_1"/>
    <property type="match status" value="1"/>
</dbReference>
<proteinExistence type="inferred from homology"/>
<feature type="chain" id="PRO_5041014806" description="Carboxylic ester hydrolase" evidence="4">
    <location>
        <begin position="17"/>
        <end position="539"/>
    </location>
</feature>
<evidence type="ECO:0000313" key="7">
    <source>
        <dbReference type="EMBL" id="KAJ5153480.1"/>
    </source>
</evidence>
<evidence type="ECO:0000256" key="5">
    <source>
        <dbReference type="SAM" id="MobiDB-lite"/>
    </source>
</evidence>
<keyword evidence="3 4" id="KW-0378">Hydrolase</keyword>
<dbReference type="PROSITE" id="PS00941">
    <property type="entry name" value="CARBOXYLESTERASE_B_2"/>
    <property type="match status" value="1"/>
</dbReference>
<dbReference type="PROSITE" id="PS01173">
    <property type="entry name" value="LIPASE_GDXG_HIS"/>
    <property type="match status" value="1"/>
</dbReference>
<dbReference type="Proteomes" id="UP001149163">
    <property type="component" value="Unassembled WGS sequence"/>
</dbReference>
<dbReference type="Pfam" id="PF00135">
    <property type="entry name" value="COesterase"/>
    <property type="match status" value="1"/>
</dbReference>
<dbReference type="EMBL" id="JAPQKN010000007">
    <property type="protein sequence ID" value="KAJ5153480.1"/>
    <property type="molecule type" value="Genomic_DNA"/>
</dbReference>
<dbReference type="SUPFAM" id="SSF53474">
    <property type="entry name" value="alpha/beta-Hydrolases"/>
    <property type="match status" value="1"/>
</dbReference>
<dbReference type="InterPro" id="IPR050309">
    <property type="entry name" value="Type-B_Carboxylest/Lipase"/>
</dbReference>